<dbReference type="EMBL" id="CP036282">
    <property type="protein sequence ID" value="QDL53381.1"/>
    <property type="molecule type" value="Genomic_DNA"/>
</dbReference>
<proteinExistence type="inferred from homology"/>
<keyword evidence="2 5" id="KW-0808">Transferase</keyword>
<dbReference type="PANTHER" id="PTHR43365:SF1">
    <property type="entry name" value="ACETYL-COA C-ACYLTRANSFERASE"/>
    <property type="match status" value="1"/>
</dbReference>
<feature type="active site" description="Proton acceptor" evidence="4">
    <location>
        <position position="390"/>
    </location>
</feature>
<feature type="domain" description="Thiolase N-terminal" evidence="6">
    <location>
        <begin position="7"/>
        <end position="231"/>
    </location>
</feature>
<dbReference type="InterPro" id="IPR020617">
    <property type="entry name" value="Thiolase_C"/>
</dbReference>
<dbReference type="KEGG" id="rhg:EXZ61_03855"/>
<evidence type="ECO:0000256" key="2">
    <source>
        <dbReference type="ARBA" id="ARBA00022679"/>
    </source>
</evidence>
<feature type="active site" description="Acyl-thioester intermediate" evidence="4">
    <location>
        <position position="92"/>
    </location>
</feature>
<dbReference type="GO" id="GO:0003988">
    <property type="term" value="F:acetyl-CoA C-acyltransferase activity"/>
    <property type="evidence" value="ECO:0007669"/>
    <property type="project" value="UniProtKB-EC"/>
</dbReference>
<dbReference type="AlphaFoldDB" id="A0A515EL45"/>
<evidence type="ECO:0000256" key="5">
    <source>
        <dbReference type="RuleBase" id="RU003557"/>
    </source>
</evidence>
<accession>A0A515EL45</accession>
<dbReference type="CDD" id="cd00751">
    <property type="entry name" value="thiolase"/>
    <property type="match status" value="1"/>
</dbReference>
<evidence type="ECO:0000256" key="3">
    <source>
        <dbReference type="ARBA" id="ARBA00023315"/>
    </source>
</evidence>
<dbReference type="SUPFAM" id="SSF53901">
    <property type="entry name" value="Thiolase-like"/>
    <property type="match status" value="2"/>
</dbReference>
<evidence type="ECO:0000256" key="4">
    <source>
        <dbReference type="PIRSR" id="PIRSR000429-1"/>
    </source>
</evidence>
<dbReference type="Pfam" id="PF00108">
    <property type="entry name" value="Thiolase_N"/>
    <property type="match status" value="1"/>
</dbReference>
<gene>
    <name evidence="8" type="ORF">EXZ61_03855</name>
</gene>
<dbReference type="InterPro" id="IPR020616">
    <property type="entry name" value="Thiolase_N"/>
</dbReference>
<evidence type="ECO:0000313" key="9">
    <source>
        <dbReference type="Proteomes" id="UP000317365"/>
    </source>
</evidence>
<reference evidence="9" key="2">
    <citation type="journal article" date="2020" name="Int. J. Syst. Evol. Microbiol.">
        <title>Genomic insights into a novel species Rhodoferax aquaticus sp. nov., isolated from freshwater.</title>
        <authorList>
            <person name="Li T."/>
            <person name="Zhuo Y."/>
            <person name="Jin C.Z."/>
            <person name="Wu X."/>
            <person name="Ko S.R."/>
            <person name="Jin F.J."/>
            <person name="Ahn C.Y."/>
            <person name="Oh H.M."/>
            <person name="Lee H.G."/>
            <person name="Jin L."/>
        </authorList>
    </citation>
    <scope>NUCLEOTIDE SEQUENCE [LARGE SCALE GENOMIC DNA]</scope>
    <source>
        <strain evidence="9">Gr-4</strain>
    </source>
</reference>
<dbReference type="PIRSF" id="PIRSF000429">
    <property type="entry name" value="Ac-CoA_Ac_transf"/>
    <property type="match status" value="1"/>
</dbReference>
<evidence type="ECO:0000259" key="7">
    <source>
        <dbReference type="Pfam" id="PF02803"/>
    </source>
</evidence>
<feature type="active site" description="Proton acceptor" evidence="4">
    <location>
        <position position="360"/>
    </location>
</feature>
<dbReference type="Gene3D" id="3.40.47.10">
    <property type="match status" value="2"/>
</dbReference>
<evidence type="ECO:0000256" key="1">
    <source>
        <dbReference type="ARBA" id="ARBA00010982"/>
    </source>
</evidence>
<dbReference type="InterPro" id="IPR002155">
    <property type="entry name" value="Thiolase"/>
</dbReference>
<reference evidence="9" key="1">
    <citation type="submission" date="2019-02" db="EMBL/GenBank/DDBJ databases">
        <title>Complete genome sequence of Rhodoferax sp. Gr-4.</title>
        <authorList>
            <person name="Jin L."/>
        </authorList>
    </citation>
    <scope>NUCLEOTIDE SEQUENCE [LARGE SCALE GENOMIC DNA]</scope>
    <source>
        <strain evidence="9">Gr-4</strain>
    </source>
</reference>
<sequence length="405" mass="42057">MNHFPLIIDAIRTPRGRGNAKGALAQITPAALLAQHMQALLARTPIDSARIQDTFIGCVNQTGEQGSNIGKLAAVLAGWSDTVPALTLNRFCTSGLSAVQLGAQQVLAHEGFAVAGGVEMMSRVPLGADQGPLVGDLRLQQRARVVPIGIAADTVATLEGFSREACDDYALASQQRALAARAQGWLSSVVPVQPEVPGPDAAPVLSVDETPRESTTAASLARMPAAFAAMGAEQGWDALMCSAYGLAQVDHVHHAGNAPATADGASLVLLGSLQAVARHRLKVRARIVANAITSVDHTLALTGAVNATRMALSRAQLSVADIDLFEVNESFAALMLHYMKHLGISHAQLNVNGGAIALGHAMGSTGSALLGTLLDELERRDLRRGVVAVCGATGVAAAMVIERLR</sequence>
<dbReference type="Proteomes" id="UP000317365">
    <property type="component" value="Chromosome"/>
</dbReference>
<dbReference type="InterPro" id="IPR016039">
    <property type="entry name" value="Thiolase-like"/>
</dbReference>
<evidence type="ECO:0000313" key="8">
    <source>
        <dbReference type="EMBL" id="QDL53381.1"/>
    </source>
</evidence>
<feature type="domain" description="Thiolase C-terminal" evidence="7">
    <location>
        <begin position="282"/>
        <end position="403"/>
    </location>
</feature>
<protein>
    <submittedName>
        <fullName evidence="8">Acetyl-CoA C-acyltransferase</fullName>
        <ecNumber evidence="8">2.3.1.16</ecNumber>
    </submittedName>
</protein>
<keyword evidence="3 5" id="KW-0012">Acyltransferase</keyword>
<dbReference type="PROSITE" id="PS00099">
    <property type="entry name" value="THIOLASE_3"/>
    <property type="match status" value="1"/>
</dbReference>
<evidence type="ECO:0000259" key="6">
    <source>
        <dbReference type="Pfam" id="PF00108"/>
    </source>
</evidence>
<dbReference type="PANTHER" id="PTHR43365">
    <property type="entry name" value="BLR7806 PROTEIN"/>
    <property type="match status" value="1"/>
</dbReference>
<dbReference type="EC" id="2.3.1.16" evidence="8"/>
<comment type="similarity">
    <text evidence="1 5">Belongs to the thiolase-like superfamily. Thiolase family.</text>
</comment>
<dbReference type="InterPro" id="IPR020610">
    <property type="entry name" value="Thiolase_AS"/>
</dbReference>
<organism evidence="8 9">
    <name type="scientific">Rhodoferax aquaticus</name>
    <dbReference type="NCBI Taxonomy" id="2527691"/>
    <lineage>
        <taxon>Bacteria</taxon>
        <taxon>Pseudomonadati</taxon>
        <taxon>Pseudomonadota</taxon>
        <taxon>Betaproteobacteria</taxon>
        <taxon>Burkholderiales</taxon>
        <taxon>Comamonadaceae</taxon>
        <taxon>Rhodoferax</taxon>
    </lineage>
</organism>
<dbReference type="NCBIfam" id="TIGR01930">
    <property type="entry name" value="AcCoA-C-Actrans"/>
    <property type="match status" value="1"/>
</dbReference>
<dbReference type="Pfam" id="PF02803">
    <property type="entry name" value="Thiolase_C"/>
    <property type="match status" value="1"/>
</dbReference>
<dbReference type="RefSeq" id="WP_142809207.1">
    <property type="nucleotide sequence ID" value="NZ_CP036282.1"/>
</dbReference>
<keyword evidence="9" id="KW-1185">Reference proteome</keyword>
<name>A0A515EL45_9BURK</name>